<dbReference type="EMBL" id="CAICTM010000196">
    <property type="protein sequence ID" value="CAB9504449.1"/>
    <property type="molecule type" value="Genomic_DNA"/>
</dbReference>
<dbReference type="AlphaFoldDB" id="A0A9N8DPF6"/>
<evidence type="ECO:0000313" key="2">
    <source>
        <dbReference type="EMBL" id="CAB9504449.1"/>
    </source>
</evidence>
<feature type="compositionally biased region" description="Polar residues" evidence="1">
    <location>
        <begin position="1"/>
        <end position="12"/>
    </location>
</feature>
<evidence type="ECO:0000256" key="1">
    <source>
        <dbReference type="SAM" id="MobiDB-lite"/>
    </source>
</evidence>
<evidence type="ECO:0000313" key="3">
    <source>
        <dbReference type="Proteomes" id="UP001153069"/>
    </source>
</evidence>
<dbReference type="Proteomes" id="UP001153069">
    <property type="component" value="Unassembled WGS sequence"/>
</dbReference>
<proteinExistence type="predicted"/>
<protein>
    <submittedName>
        <fullName evidence="2">Uncharacterized protein</fullName>
    </submittedName>
</protein>
<gene>
    <name evidence="2" type="ORF">SEMRO_197_G083871.1</name>
</gene>
<accession>A0A9N8DPF6</accession>
<comment type="caution">
    <text evidence="2">The sequence shown here is derived from an EMBL/GenBank/DDBJ whole genome shotgun (WGS) entry which is preliminary data.</text>
</comment>
<sequence length="125" mass="13913">MDTTTSPANPTPSKALEQKHSRLRGRINRARSSRMRRGSSARDLMPAADKGAKRRQLVRHDSFASLHPNEILDLLVVSANEDPSNSFHCLQTIKNSTFEKPRRTSATELRGSQSTKEVPSSVELC</sequence>
<feature type="compositionally biased region" description="Basic residues" evidence="1">
    <location>
        <begin position="21"/>
        <end position="39"/>
    </location>
</feature>
<name>A0A9N8DPF6_9STRA</name>
<organism evidence="2 3">
    <name type="scientific">Seminavis robusta</name>
    <dbReference type="NCBI Taxonomy" id="568900"/>
    <lineage>
        <taxon>Eukaryota</taxon>
        <taxon>Sar</taxon>
        <taxon>Stramenopiles</taxon>
        <taxon>Ochrophyta</taxon>
        <taxon>Bacillariophyta</taxon>
        <taxon>Bacillariophyceae</taxon>
        <taxon>Bacillariophycidae</taxon>
        <taxon>Naviculales</taxon>
        <taxon>Naviculaceae</taxon>
        <taxon>Seminavis</taxon>
    </lineage>
</organism>
<reference evidence="2" key="1">
    <citation type="submission" date="2020-06" db="EMBL/GenBank/DDBJ databases">
        <authorList>
            <consortium name="Plant Systems Biology data submission"/>
        </authorList>
    </citation>
    <scope>NUCLEOTIDE SEQUENCE</scope>
    <source>
        <strain evidence="2">D6</strain>
    </source>
</reference>
<feature type="region of interest" description="Disordered" evidence="1">
    <location>
        <begin position="101"/>
        <end position="125"/>
    </location>
</feature>
<feature type="compositionally biased region" description="Polar residues" evidence="1">
    <location>
        <begin position="103"/>
        <end position="118"/>
    </location>
</feature>
<keyword evidence="3" id="KW-1185">Reference proteome</keyword>
<feature type="region of interest" description="Disordered" evidence="1">
    <location>
        <begin position="1"/>
        <end position="56"/>
    </location>
</feature>